<dbReference type="EMBL" id="JAINUF010000015">
    <property type="protein sequence ID" value="KAJ8341130.1"/>
    <property type="molecule type" value="Genomic_DNA"/>
</dbReference>
<protein>
    <submittedName>
        <fullName evidence="2">Uncharacterized protein</fullName>
    </submittedName>
</protein>
<sequence>MTNTGVTQKNRSTYVVALRLARLTLTLETQDSMLAFAKISCCFTRDQASPSSSQLPGLHHHSSHEQRESRSR</sequence>
<organism evidence="2 3">
    <name type="scientific">Synaphobranchus kaupii</name>
    <name type="common">Kaup's arrowtooth eel</name>
    <dbReference type="NCBI Taxonomy" id="118154"/>
    <lineage>
        <taxon>Eukaryota</taxon>
        <taxon>Metazoa</taxon>
        <taxon>Chordata</taxon>
        <taxon>Craniata</taxon>
        <taxon>Vertebrata</taxon>
        <taxon>Euteleostomi</taxon>
        <taxon>Actinopterygii</taxon>
        <taxon>Neopterygii</taxon>
        <taxon>Teleostei</taxon>
        <taxon>Anguilliformes</taxon>
        <taxon>Synaphobranchidae</taxon>
        <taxon>Synaphobranchus</taxon>
    </lineage>
</organism>
<proteinExistence type="predicted"/>
<dbReference type="AlphaFoldDB" id="A0A9Q1IHW1"/>
<feature type="compositionally biased region" description="Basic and acidic residues" evidence="1">
    <location>
        <begin position="63"/>
        <end position="72"/>
    </location>
</feature>
<evidence type="ECO:0000313" key="2">
    <source>
        <dbReference type="EMBL" id="KAJ8341130.1"/>
    </source>
</evidence>
<evidence type="ECO:0000313" key="3">
    <source>
        <dbReference type="Proteomes" id="UP001152622"/>
    </source>
</evidence>
<evidence type="ECO:0000256" key="1">
    <source>
        <dbReference type="SAM" id="MobiDB-lite"/>
    </source>
</evidence>
<keyword evidence="3" id="KW-1185">Reference proteome</keyword>
<comment type="caution">
    <text evidence="2">The sequence shown here is derived from an EMBL/GenBank/DDBJ whole genome shotgun (WGS) entry which is preliminary data.</text>
</comment>
<gene>
    <name evidence="2" type="ORF">SKAU_G00334210</name>
</gene>
<reference evidence="2" key="1">
    <citation type="journal article" date="2023" name="Science">
        <title>Genome structures resolve the early diversification of teleost fishes.</title>
        <authorList>
            <person name="Parey E."/>
            <person name="Louis A."/>
            <person name="Montfort J."/>
            <person name="Bouchez O."/>
            <person name="Roques C."/>
            <person name="Iampietro C."/>
            <person name="Lluch J."/>
            <person name="Castinel A."/>
            <person name="Donnadieu C."/>
            <person name="Desvignes T."/>
            <person name="Floi Bucao C."/>
            <person name="Jouanno E."/>
            <person name="Wen M."/>
            <person name="Mejri S."/>
            <person name="Dirks R."/>
            <person name="Jansen H."/>
            <person name="Henkel C."/>
            <person name="Chen W.J."/>
            <person name="Zahm M."/>
            <person name="Cabau C."/>
            <person name="Klopp C."/>
            <person name="Thompson A.W."/>
            <person name="Robinson-Rechavi M."/>
            <person name="Braasch I."/>
            <person name="Lecointre G."/>
            <person name="Bobe J."/>
            <person name="Postlethwait J.H."/>
            <person name="Berthelot C."/>
            <person name="Roest Crollius H."/>
            <person name="Guiguen Y."/>
        </authorList>
    </citation>
    <scope>NUCLEOTIDE SEQUENCE</scope>
    <source>
        <strain evidence="2">WJC10195</strain>
    </source>
</reference>
<feature type="region of interest" description="Disordered" evidence="1">
    <location>
        <begin position="46"/>
        <end position="72"/>
    </location>
</feature>
<dbReference type="Proteomes" id="UP001152622">
    <property type="component" value="Chromosome 15"/>
</dbReference>
<accession>A0A9Q1IHW1</accession>
<name>A0A9Q1IHW1_SYNKA</name>
<feature type="compositionally biased region" description="Polar residues" evidence="1">
    <location>
        <begin position="46"/>
        <end position="55"/>
    </location>
</feature>